<evidence type="ECO:0000256" key="1">
    <source>
        <dbReference type="SAM" id="MobiDB-lite"/>
    </source>
</evidence>
<accession>W9V1Z4</accession>
<reference evidence="2 3" key="1">
    <citation type="submission" date="2012-11" db="EMBL/GenBank/DDBJ databases">
        <title>Genome assembly of Thiorhodococcus sp. AK35.</title>
        <authorList>
            <person name="Nupur N."/>
            <person name="Khatri I."/>
            <person name="Subramanian S."/>
            <person name="Pinnaka A."/>
        </authorList>
    </citation>
    <scope>NUCLEOTIDE SEQUENCE [LARGE SCALE GENOMIC DNA]</scope>
    <source>
        <strain evidence="2 3">AK35</strain>
    </source>
</reference>
<dbReference type="AlphaFoldDB" id="W9V1Z4"/>
<dbReference type="EMBL" id="AONC01000076">
    <property type="protein sequence ID" value="EXJ13314.1"/>
    <property type="molecule type" value="Genomic_DNA"/>
</dbReference>
<name>W9V1Z4_9GAMM</name>
<comment type="caution">
    <text evidence="2">The sequence shown here is derived from an EMBL/GenBank/DDBJ whole genome shotgun (WGS) entry which is preliminary data.</text>
</comment>
<protein>
    <submittedName>
        <fullName evidence="2">Uncharacterized protein</fullName>
    </submittedName>
</protein>
<organism evidence="2 3">
    <name type="scientific">Imhoffiella purpurea</name>
    <dbReference type="NCBI Taxonomy" id="1249627"/>
    <lineage>
        <taxon>Bacteria</taxon>
        <taxon>Pseudomonadati</taxon>
        <taxon>Pseudomonadota</taxon>
        <taxon>Gammaproteobacteria</taxon>
        <taxon>Chromatiales</taxon>
        <taxon>Chromatiaceae</taxon>
        <taxon>Imhoffiella</taxon>
    </lineage>
</organism>
<dbReference type="Proteomes" id="UP000019460">
    <property type="component" value="Unassembled WGS sequence"/>
</dbReference>
<evidence type="ECO:0000313" key="2">
    <source>
        <dbReference type="EMBL" id="EXJ13314.1"/>
    </source>
</evidence>
<feature type="compositionally biased region" description="Polar residues" evidence="1">
    <location>
        <begin position="25"/>
        <end position="36"/>
    </location>
</feature>
<dbReference type="STRING" id="1249627.D779_3905"/>
<feature type="region of interest" description="Disordered" evidence="1">
    <location>
        <begin position="1"/>
        <end position="48"/>
    </location>
</feature>
<sequence>MEPHSPIPYWRQPVPRRRDKDRCRTQSIPTPPQSRSDNGRLSLGHPALTEAVKDNMICSSVRRQPT</sequence>
<proteinExistence type="predicted"/>
<evidence type="ECO:0000313" key="3">
    <source>
        <dbReference type="Proteomes" id="UP000019460"/>
    </source>
</evidence>
<gene>
    <name evidence="2" type="ORF">D779_3905</name>
</gene>
<keyword evidence="3" id="KW-1185">Reference proteome</keyword>